<gene>
    <name evidence="4" type="ORF">AaeL_AAEL009036</name>
</gene>
<dbReference type="HOGENOM" id="CLU_718169_0_0_1"/>
<dbReference type="AlphaFoldDB" id="Q16X13"/>
<dbReference type="SMART" id="SM00409">
    <property type="entry name" value="IG"/>
    <property type="match status" value="2"/>
</dbReference>
<dbReference type="InterPro" id="IPR003599">
    <property type="entry name" value="Ig_sub"/>
</dbReference>
<reference evidence="4" key="1">
    <citation type="submission" date="2005-10" db="EMBL/GenBank/DDBJ databases">
        <authorList>
            <person name="Loftus B.J."/>
            <person name="Nene V.M."/>
            <person name="Hannick L.I."/>
            <person name="Bidwell S."/>
            <person name="Haas B."/>
            <person name="Amedeo P."/>
            <person name="Orvis J."/>
            <person name="Wortman J.R."/>
            <person name="White O.R."/>
            <person name="Salzberg S."/>
            <person name="Shumway M."/>
            <person name="Koo H."/>
            <person name="Zhao Y."/>
            <person name="Holmes M."/>
            <person name="Miller J."/>
            <person name="Schatz M."/>
            <person name="Pop M."/>
            <person name="Pai G."/>
            <person name="Utterback T."/>
            <person name="Rogers Y.-H."/>
            <person name="Kravitz S."/>
            <person name="Fraser C.M."/>
        </authorList>
    </citation>
    <scope>NUCLEOTIDE SEQUENCE</scope>
    <source>
        <strain evidence="4">Liverpool</strain>
    </source>
</reference>
<dbReference type="InterPro" id="IPR036179">
    <property type="entry name" value="Ig-like_dom_sf"/>
</dbReference>
<evidence type="ECO:0000256" key="2">
    <source>
        <dbReference type="SAM" id="Phobius"/>
    </source>
</evidence>
<evidence type="ECO:0000313" key="5">
    <source>
        <dbReference type="Proteomes" id="UP000682892"/>
    </source>
</evidence>
<keyword evidence="2" id="KW-1133">Transmembrane helix</keyword>
<dbReference type="KEGG" id="aag:5571393"/>
<dbReference type="Gene3D" id="2.60.40.10">
    <property type="entry name" value="Immunoglobulins"/>
    <property type="match status" value="1"/>
</dbReference>
<organism evidence="4 5">
    <name type="scientific">Aedes aegypti</name>
    <name type="common">Yellowfever mosquito</name>
    <name type="synonym">Culex aegypti</name>
    <dbReference type="NCBI Taxonomy" id="7159"/>
    <lineage>
        <taxon>Eukaryota</taxon>
        <taxon>Metazoa</taxon>
        <taxon>Ecdysozoa</taxon>
        <taxon>Arthropoda</taxon>
        <taxon>Hexapoda</taxon>
        <taxon>Insecta</taxon>
        <taxon>Pterygota</taxon>
        <taxon>Neoptera</taxon>
        <taxon>Endopterygota</taxon>
        <taxon>Diptera</taxon>
        <taxon>Nematocera</taxon>
        <taxon>Culicoidea</taxon>
        <taxon>Culicidae</taxon>
        <taxon>Culicinae</taxon>
        <taxon>Aedini</taxon>
        <taxon>Aedes</taxon>
        <taxon>Stegomyia</taxon>
    </lineage>
</organism>
<dbReference type="SUPFAM" id="SSF48726">
    <property type="entry name" value="Immunoglobulin"/>
    <property type="match status" value="1"/>
</dbReference>
<feature type="domain" description="Immunoglobulin" evidence="3">
    <location>
        <begin position="203"/>
        <end position="304"/>
    </location>
</feature>
<dbReference type="OMA" id="ECASIPK"/>
<dbReference type="PhylomeDB" id="Q16X13"/>
<keyword evidence="2" id="KW-0472">Membrane</keyword>
<proteinExistence type="predicted"/>
<reference evidence="4" key="3">
    <citation type="submission" date="2012-09" db="EMBL/GenBank/DDBJ databases">
        <authorList>
            <consortium name="VectorBase"/>
        </authorList>
    </citation>
    <scope>NUCLEOTIDE SEQUENCE</scope>
    <source>
        <strain evidence="4">Liverpool</strain>
    </source>
</reference>
<feature type="transmembrane region" description="Helical" evidence="2">
    <location>
        <begin position="320"/>
        <end position="340"/>
    </location>
</feature>
<accession>Q16X13</accession>
<dbReference type="PaxDb" id="7159-AAEL009036-PA"/>
<protein>
    <submittedName>
        <fullName evidence="4">AAEL009036-PA</fullName>
    </submittedName>
</protein>
<dbReference type="OrthoDB" id="10253878at2759"/>
<dbReference type="EMBL" id="CH477548">
    <property type="protein sequence ID" value="EAT39143.1"/>
    <property type="molecule type" value="Genomic_DNA"/>
</dbReference>
<evidence type="ECO:0000256" key="1">
    <source>
        <dbReference type="SAM" id="MobiDB-lite"/>
    </source>
</evidence>
<keyword evidence="2" id="KW-0812">Transmembrane</keyword>
<feature type="domain" description="Immunoglobulin" evidence="3">
    <location>
        <begin position="97"/>
        <end position="195"/>
    </location>
</feature>
<sequence>MCKLQYSPSSTIRFCRFVRVADNLGLNMLPGIGWDRYRYYGNGFEVWDCGLEIEEPDNIDKGLWKCLVGYETDKMVKVSGAIMDNSDEELALAIISVEDVNALNGSEMTLQCNANKPLDYCWFRDHDGEIYSVSENLVHGEGTDYWYSGISLALGDCGIRFKPVSENMTGQWSCHVGSSKYSALEVSAGINVKIGNSQIIAKSDTVVATLGTALVVECSSIPKNTPFQYCRFVTPSGLAFNLDEGVTSDQAILNNYYSNPTHEPKKGYCSLVIRSVAASDLGPWICAGKIAGHAMEQYTMFEVATIQTQAAQTELSTASIVGMAIGAAVILLAAVALGYYSFRRRLRKLTTAVNLEHEMETRTTQRGAPVQQRFSVVSLDRSSNGSRESQGSDNQQRNEQST</sequence>
<dbReference type="InterPro" id="IPR013783">
    <property type="entry name" value="Ig-like_fold"/>
</dbReference>
<dbReference type="Proteomes" id="UP000682892">
    <property type="component" value="Unassembled WGS sequence"/>
</dbReference>
<name>Q16X13_AEDAE</name>
<dbReference type="eggNOG" id="ENOG502SQBK">
    <property type="taxonomic scope" value="Eukaryota"/>
</dbReference>
<evidence type="ECO:0000313" key="4">
    <source>
        <dbReference type="EMBL" id="EAT39143.1"/>
    </source>
</evidence>
<feature type="region of interest" description="Disordered" evidence="1">
    <location>
        <begin position="377"/>
        <end position="402"/>
    </location>
</feature>
<reference evidence="4" key="2">
    <citation type="journal article" date="2007" name="Science">
        <title>Genome sequence of Aedes aegypti, a major arbovirus vector.</title>
        <authorList>
            <person name="Nene V."/>
            <person name="Wortman J.R."/>
            <person name="Lawson D."/>
            <person name="Haas B."/>
            <person name="Kodira C."/>
            <person name="Tu Z.J."/>
            <person name="Loftus B."/>
            <person name="Xi Z."/>
            <person name="Megy K."/>
            <person name="Grabherr M."/>
            <person name="Ren Q."/>
            <person name="Zdobnov E.M."/>
            <person name="Lobo N.F."/>
            <person name="Campbell K.S."/>
            <person name="Brown S.E."/>
            <person name="Bonaldo M.F."/>
            <person name="Zhu J."/>
            <person name="Sinkins S.P."/>
            <person name="Hogenkamp D.G."/>
            <person name="Amedeo P."/>
            <person name="Arensburger P."/>
            <person name="Atkinson P.W."/>
            <person name="Bidwell S."/>
            <person name="Biedler J."/>
            <person name="Birney E."/>
            <person name="Bruggner R.V."/>
            <person name="Costas J."/>
            <person name="Coy M.R."/>
            <person name="Crabtree J."/>
            <person name="Crawford M."/>
            <person name="Debruyn B."/>
            <person name="Decaprio D."/>
            <person name="Eiglmeier K."/>
            <person name="Eisenstadt E."/>
            <person name="El-Dorry H."/>
            <person name="Gelbart W.M."/>
            <person name="Gomes S.L."/>
            <person name="Hammond M."/>
            <person name="Hannick L.I."/>
            <person name="Hogan J.R."/>
            <person name="Holmes M.H."/>
            <person name="Jaffe D."/>
            <person name="Johnston J.S."/>
            <person name="Kennedy R.C."/>
            <person name="Koo H."/>
            <person name="Kravitz S."/>
            <person name="Kriventseva E.V."/>
            <person name="Kulp D."/>
            <person name="Labutti K."/>
            <person name="Lee E."/>
            <person name="Li S."/>
            <person name="Lovin D.D."/>
            <person name="Mao C."/>
            <person name="Mauceli E."/>
            <person name="Menck C.F."/>
            <person name="Miller J.R."/>
            <person name="Montgomery P."/>
            <person name="Mori A."/>
            <person name="Nascimento A.L."/>
            <person name="Naveira H.F."/>
            <person name="Nusbaum C."/>
            <person name="O'leary S."/>
            <person name="Orvis J."/>
            <person name="Pertea M."/>
            <person name="Quesneville H."/>
            <person name="Reidenbach K.R."/>
            <person name="Rogers Y.H."/>
            <person name="Roth C.W."/>
            <person name="Schneider J.R."/>
            <person name="Schatz M."/>
            <person name="Shumway M."/>
            <person name="Stanke M."/>
            <person name="Stinson E.O."/>
            <person name="Tubio J.M."/>
            <person name="Vanzee J.P."/>
            <person name="Verjovski-Almeida S."/>
            <person name="Werner D."/>
            <person name="White O."/>
            <person name="Wyder S."/>
            <person name="Zeng Q."/>
            <person name="Zhao Q."/>
            <person name="Zhao Y."/>
            <person name="Hill C.A."/>
            <person name="Raikhel A.S."/>
            <person name="Soares M.B."/>
            <person name="Knudson D.L."/>
            <person name="Lee N.H."/>
            <person name="Galagan J."/>
            <person name="Salzberg S.L."/>
            <person name="Paulsen I.T."/>
            <person name="Dimopoulos G."/>
            <person name="Collins F.H."/>
            <person name="Birren B."/>
            <person name="Fraser-Liggett C.M."/>
            <person name="Severson D.W."/>
        </authorList>
    </citation>
    <scope>NUCLEOTIDE SEQUENCE [LARGE SCALE GENOMIC DNA]</scope>
    <source>
        <strain evidence="4">Liverpool</strain>
    </source>
</reference>
<dbReference type="STRING" id="7159.Q16X13"/>
<evidence type="ECO:0000259" key="3">
    <source>
        <dbReference type="SMART" id="SM00409"/>
    </source>
</evidence>
<dbReference type="VEuPathDB" id="VectorBase:AAEL009036"/>